<dbReference type="PANTHER" id="PTHR46042">
    <property type="entry name" value="DIPHTHINE METHYLTRANSFERASE"/>
    <property type="match status" value="1"/>
</dbReference>
<keyword evidence="3" id="KW-0677">Repeat</keyword>
<comment type="caution">
    <text evidence="8">The sequence shown here is derived from an EMBL/GenBank/DDBJ whole genome shotgun (WGS) entry which is preliminary data.</text>
</comment>
<dbReference type="Gene3D" id="2.130.10.10">
    <property type="entry name" value="YVTN repeat-like/Quinoprotein amine dehydrogenase"/>
    <property type="match status" value="1"/>
</dbReference>
<dbReference type="GO" id="GO:0017183">
    <property type="term" value="P:protein histidyl modification to diphthamide"/>
    <property type="evidence" value="ECO:0007669"/>
    <property type="project" value="TreeGrafter"/>
</dbReference>
<evidence type="ECO:0000256" key="6">
    <source>
        <dbReference type="ARBA" id="ARBA00039131"/>
    </source>
</evidence>
<organism evidence="8 9">
    <name type="scientific">Wickerhamomyces mucosus</name>
    <dbReference type="NCBI Taxonomy" id="1378264"/>
    <lineage>
        <taxon>Eukaryota</taxon>
        <taxon>Fungi</taxon>
        <taxon>Dikarya</taxon>
        <taxon>Ascomycota</taxon>
        <taxon>Saccharomycotina</taxon>
        <taxon>Saccharomycetes</taxon>
        <taxon>Phaffomycetales</taxon>
        <taxon>Wickerhamomycetaceae</taxon>
        <taxon>Wickerhamomyces</taxon>
    </lineage>
</organism>
<accession>A0A9P8PEX7</accession>
<dbReference type="Proteomes" id="UP000769528">
    <property type="component" value="Unassembled WGS sequence"/>
</dbReference>
<reference evidence="8" key="1">
    <citation type="journal article" date="2021" name="Open Biol.">
        <title>Shared evolutionary footprints suggest mitochondrial oxidative damage underlies multiple complex I losses in fungi.</title>
        <authorList>
            <person name="Schikora-Tamarit M.A."/>
            <person name="Marcet-Houben M."/>
            <person name="Nosek J."/>
            <person name="Gabaldon T."/>
        </authorList>
    </citation>
    <scope>NUCLEOTIDE SEQUENCE</scope>
    <source>
        <strain evidence="8">CBS6341</strain>
    </source>
</reference>
<dbReference type="InterPro" id="IPR052415">
    <property type="entry name" value="Diphthine_MTase"/>
</dbReference>
<evidence type="ECO:0000256" key="5">
    <source>
        <dbReference type="ARBA" id="ARBA00038092"/>
    </source>
</evidence>
<proteinExistence type="inferred from homology"/>
<dbReference type="InterPro" id="IPR001680">
    <property type="entry name" value="WD40_rpt"/>
</dbReference>
<dbReference type="InterPro" id="IPR036322">
    <property type="entry name" value="WD40_repeat_dom_sf"/>
</dbReference>
<evidence type="ECO:0000256" key="4">
    <source>
        <dbReference type="ARBA" id="ARBA00022801"/>
    </source>
</evidence>
<name>A0A9P8PEX7_9ASCO</name>
<keyword evidence="2" id="KW-0853">WD repeat</keyword>
<keyword evidence="4" id="KW-0378">Hydrolase</keyword>
<protein>
    <recommendedName>
        <fullName evidence="6">methylated diphthine methylhydrolase</fullName>
        <ecNumber evidence="6">3.1.1.97</ecNumber>
    </recommendedName>
</protein>
<comment type="catalytic activity">
    <reaction evidence="7">
        <text>diphthine methyl ester-[translation elongation factor 2] + H2O = diphthine-[translation elongation factor 2] + methanol + H(+)</text>
        <dbReference type="Rhea" id="RHEA:42656"/>
        <dbReference type="Rhea" id="RHEA-COMP:10172"/>
        <dbReference type="Rhea" id="RHEA-COMP:10173"/>
        <dbReference type="ChEBI" id="CHEBI:15377"/>
        <dbReference type="ChEBI" id="CHEBI:15378"/>
        <dbReference type="ChEBI" id="CHEBI:17790"/>
        <dbReference type="ChEBI" id="CHEBI:79005"/>
        <dbReference type="ChEBI" id="CHEBI:82696"/>
        <dbReference type="EC" id="3.1.1.97"/>
    </reaction>
</comment>
<dbReference type="InterPro" id="IPR015943">
    <property type="entry name" value="WD40/YVTN_repeat-like_dom_sf"/>
</dbReference>
<keyword evidence="9" id="KW-1185">Reference proteome</keyword>
<dbReference type="GO" id="GO:0005737">
    <property type="term" value="C:cytoplasm"/>
    <property type="evidence" value="ECO:0007669"/>
    <property type="project" value="TreeGrafter"/>
</dbReference>
<comment type="similarity">
    <text evidence="5">Belongs to the DPH7 family.</text>
</comment>
<evidence type="ECO:0000256" key="1">
    <source>
        <dbReference type="ARBA" id="ARBA00005156"/>
    </source>
</evidence>
<dbReference type="EMBL" id="JAEUBF010001304">
    <property type="protein sequence ID" value="KAH3670300.1"/>
    <property type="molecule type" value="Genomic_DNA"/>
</dbReference>
<comment type="pathway">
    <text evidence="1">Protein modification; peptidyl-diphthamide biosynthesis.</text>
</comment>
<evidence type="ECO:0000256" key="7">
    <source>
        <dbReference type="ARBA" id="ARBA00047551"/>
    </source>
</evidence>
<dbReference type="GO" id="GO:0061685">
    <property type="term" value="F:diphthine methylesterase activity"/>
    <property type="evidence" value="ECO:0007669"/>
    <property type="project" value="UniProtKB-EC"/>
</dbReference>
<evidence type="ECO:0000256" key="3">
    <source>
        <dbReference type="ARBA" id="ARBA00022737"/>
    </source>
</evidence>
<dbReference type="EC" id="3.1.1.97" evidence="6"/>
<evidence type="ECO:0000313" key="8">
    <source>
        <dbReference type="EMBL" id="KAH3670300.1"/>
    </source>
</evidence>
<evidence type="ECO:0000256" key="2">
    <source>
        <dbReference type="ARBA" id="ARBA00022574"/>
    </source>
</evidence>
<sequence>MSNDKVSLGKTIAYAKTKLPPCSIRYHPSIPNLLFIGTYKLDEVNKKRHGSIEIYFHSSENNELTLQQSINTESAILDLKFSPFEDDLIITGQSTGDISIWKYIEEVQQLKLIHNERLFDEENLITSIIFSPVHKNRLLISTTEGFAVALDITSNGNFTNILELNSRHDLQCWTGAFGNFAELNNVIFTGGDDGALIAHDFRTQDQIFNAKRIHNAGVVAIQTATPGDHNGHGDWFVNQPYKLFTGSYDDEIRDLDLRCIPEVGLVNGLPPRSKSNMNLGGGVWRFQPSVKQGDNRLLTCCMYDGARIFNSEEFKVEKYYKEKHESMCYGCDWNPNNVGEVATVSFYDNVLQIWEP</sequence>
<gene>
    <name evidence="8" type="ORF">WICMUC_004869</name>
</gene>
<dbReference type="SUPFAM" id="SSF50978">
    <property type="entry name" value="WD40 repeat-like"/>
    <property type="match status" value="1"/>
</dbReference>
<reference evidence="8" key="2">
    <citation type="submission" date="2021-01" db="EMBL/GenBank/DDBJ databases">
        <authorList>
            <person name="Schikora-Tamarit M.A."/>
        </authorList>
    </citation>
    <scope>NUCLEOTIDE SEQUENCE</scope>
    <source>
        <strain evidence="8">CBS6341</strain>
    </source>
</reference>
<dbReference type="AlphaFoldDB" id="A0A9P8PEX7"/>
<evidence type="ECO:0000313" key="9">
    <source>
        <dbReference type="Proteomes" id="UP000769528"/>
    </source>
</evidence>
<dbReference type="PANTHER" id="PTHR46042:SF1">
    <property type="entry name" value="DIPHTHINE METHYLTRANSFERASE"/>
    <property type="match status" value="1"/>
</dbReference>
<dbReference type="SMART" id="SM00320">
    <property type="entry name" value="WD40"/>
    <property type="match status" value="2"/>
</dbReference>
<dbReference type="OrthoDB" id="1930760at2759"/>